<comment type="caution">
    <text evidence="1">The sequence shown here is derived from an EMBL/GenBank/DDBJ whole genome shotgun (WGS) entry which is preliminary data.</text>
</comment>
<sequence>MSTKHRILTSASRARVRSSAPSSVLAQARLAPRSGPAARPPIIGFTLRSYSAAIALQQHDEITQHAPTDDRRYTAVKENEEASRNVEEPGETPRFWASALTSPLDELADDEVIEVLKEALRENRSVEGKEDGPGLHNNSEFTSSKPTTRPRLLFRNALARFPTATAVAGLPSPTRSAVSLITLVLAIRTRPTYRHILSTIPPPLFGALLTHLIVDIGAIHLVHLLLHDISTRSFGRLDVVREALGACCRSYTATEGGNGGYGEAEGLAQAETTTATVDKRHVLNLLEMLDDSCFCPPSTSGSTTNDSSPAQHYLDHQTLRTLLRLGVDDSPSVPGSAPLLAIDAARLVHVASAFAQSIRLRSTRSTITEPEKEDDIWLLQQTLLSLVRVHEIKAGQAVHQILLNHQWIIDDPCLHRPANTDSSSVTNHTPTRRLTPLGVCVALINTLNQHQQPTRALQLIELATRENMVKPHSKLGPIFEMSVNTTCRIVVASRSPATLDRMGAVLPCVISSGKVDVSPRIVKAFHEVCDEDVEGKGRGTMKRFVRILWERVVDTKTKRSPLVSAGNSRSGRPEIHQFLPTGRPLAHLLEYMARKATPWQGSDAAMLRWLVQEITVHPAAFLQPATAGAVIVTLLSFDASAVPRRLVKRLYERIVDERDDVEREVMGYTTTPHVPARRADDHAARDRLRTGVITDSEAMLKLVQASVSRSVACKPMQSALDGKLDPAMLVVQRYIQYSPPLAQLSVDDLARLARAFFLLGSIEAGVRMVKYIIVHRPPLNDKMAKRKSGGVSAKSEDKAVRILRWALTNVPSSAGEPYLELLDLALAQDGTMGRPEVITGKHLFENLMQKGNKALEFCQSGKALDGHYWKDRLEALRREWETRYSYNVIRDPTEVVDAKAR</sequence>
<organism evidence="1 2">
    <name type="scientific">Naganishia vaughanmartiniae</name>
    <dbReference type="NCBI Taxonomy" id="1424756"/>
    <lineage>
        <taxon>Eukaryota</taxon>
        <taxon>Fungi</taxon>
        <taxon>Dikarya</taxon>
        <taxon>Basidiomycota</taxon>
        <taxon>Agaricomycotina</taxon>
        <taxon>Tremellomycetes</taxon>
        <taxon>Filobasidiales</taxon>
        <taxon>Filobasidiaceae</taxon>
        <taxon>Naganishia</taxon>
    </lineage>
</organism>
<dbReference type="Proteomes" id="UP001243375">
    <property type="component" value="Unassembled WGS sequence"/>
</dbReference>
<accession>A0ACC2X237</accession>
<name>A0ACC2X237_9TREE</name>
<dbReference type="EMBL" id="JASBWU010000012">
    <property type="protein sequence ID" value="KAJ9117435.1"/>
    <property type="molecule type" value="Genomic_DNA"/>
</dbReference>
<reference evidence="1" key="1">
    <citation type="submission" date="2023-04" db="EMBL/GenBank/DDBJ databases">
        <title>Draft Genome sequencing of Naganishia species isolated from polar environments using Oxford Nanopore Technology.</title>
        <authorList>
            <person name="Leo P."/>
            <person name="Venkateswaran K."/>
        </authorList>
    </citation>
    <scope>NUCLEOTIDE SEQUENCE</scope>
    <source>
        <strain evidence="1">MNA-CCFEE 5425</strain>
    </source>
</reference>
<evidence type="ECO:0000313" key="1">
    <source>
        <dbReference type="EMBL" id="KAJ9117435.1"/>
    </source>
</evidence>
<gene>
    <name evidence="1" type="ORF">QFC22_004285</name>
</gene>
<protein>
    <submittedName>
        <fullName evidence="1">Uncharacterized protein</fullName>
    </submittedName>
</protein>
<keyword evidence="2" id="KW-1185">Reference proteome</keyword>
<evidence type="ECO:0000313" key="2">
    <source>
        <dbReference type="Proteomes" id="UP001243375"/>
    </source>
</evidence>
<proteinExistence type="predicted"/>